<evidence type="ECO:0000256" key="3">
    <source>
        <dbReference type="ARBA" id="ARBA00022801"/>
    </source>
</evidence>
<evidence type="ECO:0000256" key="1">
    <source>
        <dbReference type="ARBA" id="ARBA00004273"/>
    </source>
</evidence>
<evidence type="ECO:0000313" key="11">
    <source>
        <dbReference type="Proteomes" id="UP000054564"/>
    </source>
</evidence>
<feature type="active site" evidence="7">
    <location>
        <position position="113"/>
    </location>
</feature>
<evidence type="ECO:0000256" key="5">
    <source>
        <dbReference type="ARBA" id="ARBA00023136"/>
    </source>
</evidence>
<dbReference type="GO" id="GO:0006465">
    <property type="term" value="P:signal peptide processing"/>
    <property type="evidence" value="ECO:0007669"/>
    <property type="project" value="InterPro"/>
</dbReference>
<dbReference type="NCBIfam" id="TIGR02227">
    <property type="entry name" value="sigpep_I_bact"/>
    <property type="match status" value="1"/>
</dbReference>
<dbReference type="PROSITE" id="PS00760">
    <property type="entry name" value="SPASE_I_2"/>
    <property type="match status" value="1"/>
</dbReference>
<evidence type="ECO:0000259" key="9">
    <source>
        <dbReference type="Pfam" id="PF10502"/>
    </source>
</evidence>
<dbReference type="Gene3D" id="2.10.109.10">
    <property type="entry name" value="Umud Fragment, subunit A"/>
    <property type="match status" value="1"/>
</dbReference>
<dbReference type="InterPro" id="IPR036286">
    <property type="entry name" value="LexA/Signal_pep-like_sf"/>
</dbReference>
<dbReference type="InterPro" id="IPR019533">
    <property type="entry name" value="Peptidase_S26"/>
</dbReference>
<dbReference type="GO" id="GO:0006627">
    <property type="term" value="P:protein processing involved in protein targeting to mitochondrion"/>
    <property type="evidence" value="ECO:0007669"/>
    <property type="project" value="TreeGrafter"/>
</dbReference>
<evidence type="ECO:0000256" key="6">
    <source>
        <dbReference type="ARBA" id="ARBA00038445"/>
    </source>
</evidence>
<dbReference type="GO" id="GO:0004252">
    <property type="term" value="F:serine-type endopeptidase activity"/>
    <property type="evidence" value="ECO:0007669"/>
    <property type="project" value="InterPro"/>
</dbReference>
<dbReference type="AlphaFoldDB" id="A0A0L0VR73"/>
<comment type="caution">
    <text evidence="10">The sequence shown here is derived from an EMBL/GenBank/DDBJ whole genome shotgun (WGS) entry which is preliminary data.</text>
</comment>
<comment type="similarity">
    <text evidence="6">Belongs to the peptidase S26 family. IMP1 subfamily.</text>
</comment>
<name>A0A0L0VR73_9BASI</name>
<dbReference type="EC" id="3.4.21.-" evidence="8"/>
<protein>
    <recommendedName>
        <fullName evidence="8">Mitochondrial inner membrane protease subunit</fullName>
        <ecNumber evidence="8">3.4.21.-</ecNumber>
    </recommendedName>
</protein>
<dbReference type="InterPro" id="IPR052064">
    <property type="entry name" value="Mito_IMP1_subunit"/>
</dbReference>
<dbReference type="OrthoDB" id="308440at2759"/>
<gene>
    <name evidence="10" type="ORF">PSTG_05141</name>
</gene>
<keyword evidence="2 8" id="KW-0999">Mitochondrion inner membrane</keyword>
<reference evidence="11" key="1">
    <citation type="submission" date="2014-03" db="EMBL/GenBank/DDBJ databases">
        <title>The Genome Sequence of Puccinia striiformis f. sp. tritici PST-78.</title>
        <authorList>
            <consortium name="The Broad Institute Genome Sequencing Platform"/>
            <person name="Cuomo C."/>
            <person name="Hulbert S."/>
            <person name="Chen X."/>
            <person name="Walker B."/>
            <person name="Young S.K."/>
            <person name="Zeng Q."/>
            <person name="Gargeya S."/>
            <person name="Fitzgerald M."/>
            <person name="Haas B."/>
            <person name="Abouelleil A."/>
            <person name="Alvarado L."/>
            <person name="Arachchi H.M."/>
            <person name="Berlin A.M."/>
            <person name="Chapman S.B."/>
            <person name="Goldberg J."/>
            <person name="Griggs A."/>
            <person name="Gujja S."/>
            <person name="Hansen M."/>
            <person name="Howarth C."/>
            <person name="Imamovic A."/>
            <person name="Larimer J."/>
            <person name="McCowan C."/>
            <person name="Montmayeur A."/>
            <person name="Murphy C."/>
            <person name="Neiman D."/>
            <person name="Pearson M."/>
            <person name="Priest M."/>
            <person name="Roberts A."/>
            <person name="Saif S."/>
            <person name="Shea T."/>
            <person name="Sisk P."/>
            <person name="Sykes S."/>
            <person name="Wortman J."/>
            <person name="Nusbaum C."/>
            <person name="Birren B."/>
        </authorList>
    </citation>
    <scope>NUCLEOTIDE SEQUENCE [LARGE SCALE GENOMIC DNA]</scope>
    <source>
        <strain evidence="11">race PST-78</strain>
    </source>
</reference>
<sequence length="210" mass="23139">MSRYSSALKTTLHLIKRAVQVTAGVSLFKDKVGDLRWCEGGSMLPTLNVTGDLLLQIPISSIFNFRLGGDRTIDNSSKTGGSPIEPTTNRLNLNRGDLVNFTSPLNPSVLACKRIIGLPGDKILVDDHPYPHNFPNPNSGVTDEIEGYDYCSHKSLLTIPQGHLWLQGDNYAVSIDSRTYGPVPIGLVSGKILARVWPDFTWLSQPFEYK</sequence>
<dbReference type="GO" id="GO:0042720">
    <property type="term" value="C:mitochondrial inner membrane peptidase complex"/>
    <property type="evidence" value="ECO:0007669"/>
    <property type="project" value="TreeGrafter"/>
</dbReference>
<dbReference type="STRING" id="1165861.A0A0L0VR73"/>
<evidence type="ECO:0000256" key="7">
    <source>
        <dbReference type="PIRSR" id="PIRSR600223-1"/>
    </source>
</evidence>
<evidence type="ECO:0000256" key="4">
    <source>
        <dbReference type="ARBA" id="ARBA00023128"/>
    </source>
</evidence>
<evidence type="ECO:0000256" key="8">
    <source>
        <dbReference type="RuleBase" id="RU362041"/>
    </source>
</evidence>
<dbReference type="PRINTS" id="PR00727">
    <property type="entry name" value="LEADERPTASE"/>
</dbReference>
<dbReference type="PANTHER" id="PTHR12383">
    <property type="entry name" value="PROTEASE FAMILY S26 MITOCHONDRIAL INNER MEMBRANE PROTEASE-RELATED"/>
    <property type="match status" value="1"/>
</dbReference>
<feature type="domain" description="Peptidase S26" evidence="9">
    <location>
        <begin position="40"/>
        <end position="197"/>
    </location>
</feature>
<keyword evidence="5" id="KW-0472">Membrane</keyword>
<dbReference type="SUPFAM" id="SSF51306">
    <property type="entry name" value="LexA/Signal peptidase"/>
    <property type="match status" value="1"/>
</dbReference>
<dbReference type="EMBL" id="AJIL01000028">
    <property type="protein sequence ID" value="KNF01712.1"/>
    <property type="molecule type" value="Genomic_DNA"/>
</dbReference>
<dbReference type="Pfam" id="PF10502">
    <property type="entry name" value="Peptidase_S26"/>
    <property type="match status" value="1"/>
</dbReference>
<comment type="subcellular location">
    <subcellularLocation>
        <location evidence="1 8">Mitochondrion inner membrane</location>
    </subcellularLocation>
</comment>
<accession>A0A0L0VR73</accession>
<dbReference type="InterPro" id="IPR019757">
    <property type="entry name" value="Pept_S26A_signal_pept_1_Lys-AS"/>
</dbReference>
<evidence type="ECO:0000256" key="2">
    <source>
        <dbReference type="ARBA" id="ARBA00022792"/>
    </source>
</evidence>
<dbReference type="Proteomes" id="UP000054564">
    <property type="component" value="Unassembled WGS sequence"/>
</dbReference>
<evidence type="ECO:0000313" key="10">
    <source>
        <dbReference type="EMBL" id="KNF01712.1"/>
    </source>
</evidence>
<keyword evidence="3 8" id="KW-0378">Hydrolase</keyword>
<organism evidence="10 11">
    <name type="scientific">Puccinia striiformis f. sp. tritici PST-78</name>
    <dbReference type="NCBI Taxonomy" id="1165861"/>
    <lineage>
        <taxon>Eukaryota</taxon>
        <taxon>Fungi</taxon>
        <taxon>Dikarya</taxon>
        <taxon>Basidiomycota</taxon>
        <taxon>Pucciniomycotina</taxon>
        <taxon>Pucciniomycetes</taxon>
        <taxon>Pucciniales</taxon>
        <taxon>Pucciniaceae</taxon>
        <taxon>Puccinia</taxon>
    </lineage>
</organism>
<dbReference type="CDD" id="cd06530">
    <property type="entry name" value="S26_SPase_I"/>
    <property type="match status" value="1"/>
</dbReference>
<dbReference type="InterPro" id="IPR000223">
    <property type="entry name" value="Pept_S26A_signal_pept_1"/>
</dbReference>
<dbReference type="PANTHER" id="PTHR12383:SF16">
    <property type="entry name" value="MITOCHONDRIAL INNER MEMBRANE PROTEASE SUBUNIT 1"/>
    <property type="match status" value="1"/>
</dbReference>
<proteinExistence type="inferred from homology"/>
<keyword evidence="4 8" id="KW-0496">Mitochondrion</keyword>
<keyword evidence="11" id="KW-1185">Reference proteome</keyword>
<keyword evidence="8" id="KW-0645">Protease</keyword>
<feature type="active site" evidence="7">
    <location>
        <position position="42"/>
    </location>
</feature>